<dbReference type="Proteomes" id="UP001597541">
    <property type="component" value="Unassembled WGS sequence"/>
</dbReference>
<dbReference type="InterPro" id="IPR036188">
    <property type="entry name" value="FAD/NAD-bd_sf"/>
</dbReference>
<keyword evidence="2" id="KW-1185">Reference proteome</keyword>
<dbReference type="SUPFAM" id="SSF51905">
    <property type="entry name" value="FAD/NAD(P)-binding domain"/>
    <property type="match status" value="1"/>
</dbReference>
<gene>
    <name evidence="1" type="ORF">ACFSUF_04470</name>
</gene>
<sequence>MSHPEKVSTLIVGASMLGLGILSGKGENALLLESGNSVGSEFIRSFKLARTAYSSVTSKGRELEQEMAGRNISGQDGRLHLPGLMPVLIKLIVEDKLNVRMQTSVLDVKEHKGKYEVQVYDASGLRTIWADEVIDTTLACSTRPADFRCKSKHVNLIVRGLPDSLPAEEIEGFAVLRGRFGQETVLQFPLDPQDGWITARNKLFEFWLNRPGALVSSAFVTHADEFDMTYDMDCSQIGSCWSWRPSGYYASPLEAFDHGIHIGKGGC</sequence>
<evidence type="ECO:0000313" key="1">
    <source>
        <dbReference type="EMBL" id="MFD2611673.1"/>
    </source>
</evidence>
<proteinExistence type="predicted"/>
<reference evidence="2" key="1">
    <citation type="journal article" date="2019" name="Int. J. Syst. Evol. Microbiol.">
        <title>The Global Catalogue of Microorganisms (GCM) 10K type strain sequencing project: providing services to taxonomists for standard genome sequencing and annotation.</title>
        <authorList>
            <consortium name="The Broad Institute Genomics Platform"/>
            <consortium name="The Broad Institute Genome Sequencing Center for Infectious Disease"/>
            <person name="Wu L."/>
            <person name="Ma J."/>
        </authorList>
    </citation>
    <scope>NUCLEOTIDE SEQUENCE [LARGE SCALE GENOMIC DNA]</scope>
    <source>
        <strain evidence="2">KCTC 3950</strain>
    </source>
</reference>
<dbReference type="RefSeq" id="WP_377600549.1">
    <property type="nucleotide sequence ID" value="NZ_JBHUME010000005.1"/>
</dbReference>
<evidence type="ECO:0000313" key="2">
    <source>
        <dbReference type="Proteomes" id="UP001597541"/>
    </source>
</evidence>
<comment type="caution">
    <text evidence="1">The sequence shown here is derived from an EMBL/GenBank/DDBJ whole genome shotgun (WGS) entry which is preliminary data.</text>
</comment>
<dbReference type="EMBL" id="JBHUME010000005">
    <property type="protein sequence ID" value="MFD2611673.1"/>
    <property type="molecule type" value="Genomic_DNA"/>
</dbReference>
<protein>
    <submittedName>
        <fullName evidence="1">Uncharacterized protein</fullName>
    </submittedName>
</protein>
<accession>A0ABW5P9Q2</accession>
<organism evidence="1 2">
    <name type="scientific">Paenibacillus gansuensis</name>
    <dbReference type="NCBI Taxonomy" id="306542"/>
    <lineage>
        <taxon>Bacteria</taxon>
        <taxon>Bacillati</taxon>
        <taxon>Bacillota</taxon>
        <taxon>Bacilli</taxon>
        <taxon>Bacillales</taxon>
        <taxon>Paenibacillaceae</taxon>
        <taxon>Paenibacillus</taxon>
    </lineage>
</organism>
<name>A0ABW5P9Q2_9BACL</name>